<evidence type="ECO:0000259" key="13">
    <source>
        <dbReference type="PROSITE" id="PS50929"/>
    </source>
</evidence>
<evidence type="ECO:0000256" key="8">
    <source>
        <dbReference type="ARBA" id="ARBA00022989"/>
    </source>
</evidence>
<evidence type="ECO:0000256" key="11">
    <source>
        <dbReference type="SAM" id="Phobius"/>
    </source>
</evidence>
<dbReference type="GO" id="GO:0015421">
    <property type="term" value="F:ABC-type oligopeptide transporter activity"/>
    <property type="evidence" value="ECO:0007669"/>
    <property type="project" value="TreeGrafter"/>
</dbReference>
<dbReference type="Pfam" id="PF00664">
    <property type="entry name" value="ABC_membrane"/>
    <property type="match status" value="1"/>
</dbReference>
<name>A0A4P7XIG4_9ALTE</name>
<dbReference type="InterPro" id="IPR003439">
    <property type="entry name" value="ABC_transporter-like_ATP-bd"/>
</dbReference>
<evidence type="ECO:0000256" key="1">
    <source>
        <dbReference type="ARBA" id="ARBA00004651"/>
    </source>
</evidence>
<evidence type="ECO:0000256" key="3">
    <source>
        <dbReference type="ARBA" id="ARBA00022475"/>
    </source>
</evidence>
<dbReference type="InterPro" id="IPR011917">
    <property type="entry name" value="ABC_transpr_lipidA"/>
</dbReference>
<dbReference type="PROSITE" id="PS50893">
    <property type="entry name" value="ABC_TRANSPORTER_2"/>
    <property type="match status" value="1"/>
</dbReference>
<evidence type="ECO:0000256" key="5">
    <source>
        <dbReference type="ARBA" id="ARBA00022741"/>
    </source>
</evidence>
<dbReference type="OrthoDB" id="9806127at2"/>
<keyword evidence="3" id="KW-1003">Cell membrane</keyword>
<dbReference type="PANTHER" id="PTHR43394:SF1">
    <property type="entry name" value="ATP-BINDING CASSETTE SUB-FAMILY B MEMBER 10, MITOCHONDRIAL"/>
    <property type="match status" value="1"/>
</dbReference>
<dbReference type="InterPro" id="IPR011527">
    <property type="entry name" value="ABC1_TM_dom"/>
</dbReference>
<keyword evidence="7" id="KW-1278">Translocase</keyword>
<dbReference type="PROSITE" id="PS00211">
    <property type="entry name" value="ABC_TRANSPORTER_1"/>
    <property type="match status" value="1"/>
</dbReference>
<dbReference type="EMBL" id="CP031093">
    <property type="protein sequence ID" value="QCF26314.1"/>
    <property type="molecule type" value="Genomic_DNA"/>
</dbReference>
<dbReference type="Gene3D" id="1.20.1560.10">
    <property type="entry name" value="ABC transporter type 1, transmembrane domain"/>
    <property type="match status" value="1"/>
</dbReference>
<dbReference type="NCBIfam" id="TIGR02203">
    <property type="entry name" value="MsbA_lipidA"/>
    <property type="match status" value="1"/>
</dbReference>
<gene>
    <name evidence="14" type="primary">msbA</name>
    <name evidence="14" type="ORF">soil367_10410</name>
</gene>
<keyword evidence="4 11" id="KW-0812">Transmembrane</keyword>
<feature type="domain" description="ABC transmembrane type-1" evidence="13">
    <location>
        <begin position="30"/>
        <end position="311"/>
    </location>
</feature>
<evidence type="ECO:0000313" key="14">
    <source>
        <dbReference type="EMBL" id="QCF26314.1"/>
    </source>
</evidence>
<protein>
    <submittedName>
        <fullName evidence="14">Lipid A export permease/ATP-binding protein MsbA</fullName>
    </submittedName>
</protein>
<dbReference type="InterPro" id="IPR039421">
    <property type="entry name" value="Type_1_exporter"/>
</dbReference>
<keyword evidence="6 14" id="KW-0067">ATP-binding</keyword>
<keyword evidence="15" id="KW-1185">Reference proteome</keyword>
<evidence type="ECO:0000256" key="9">
    <source>
        <dbReference type="ARBA" id="ARBA00023055"/>
    </source>
</evidence>
<keyword evidence="5" id="KW-0547">Nucleotide-binding</keyword>
<accession>A0A4P7XIG4</accession>
<dbReference type="SUPFAM" id="SSF90123">
    <property type="entry name" value="ABC transporter transmembrane region"/>
    <property type="match status" value="1"/>
</dbReference>
<dbReference type="GO" id="GO:0034040">
    <property type="term" value="F:ATPase-coupled lipid transmembrane transporter activity"/>
    <property type="evidence" value="ECO:0007669"/>
    <property type="project" value="InterPro"/>
</dbReference>
<evidence type="ECO:0000256" key="2">
    <source>
        <dbReference type="ARBA" id="ARBA00022448"/>
    </source>
</evidence>
<feature type="transmembrane region" description="Helical" evidence="11">
    <location>
        <begin position="66"/>
        <end position="90"/>
    </location>
</feature>
<dbReference type="InterPro" id="IPR036640">
    <property type="entry name" value="ABC1_TM_sf"/>
</dbReference>
<dbReference type="KEGG" id="hmi:soil367_10410"/>
<dbReference type="PANTHER" id="PTHR43394">
    <property type="entry name" value="ATP-DEPENDENT PERMEASE MDL1, MITOCHONDRIAL"/>
    <property type="match status" value="1"/>
</dbReference>
<dbReference type="FunFam" id="3.40.50.300:FF:000140">
    <property type="entry name" value="Lipid A export ATP-binding/permease protein MsbA"/>
    <property type="match status" value="1"/>
</dbReference>
<keyword evidence="2" id="KW-0813">Transport</keyword>
<keyword evidence="8 11" id="KW-1133">Transmembrane helix</keyword>
<feature type="transmembrane region" description="Helical" evidence="11">
    <location>
        <begin position="250"/>
        <end position="272"/>
    </location>
</feature>
<evidence type="ECO:0000256" key="10">
    <source>
        <dbReference type="ARBA" id="ARBA00023136"/>
    </source>
</evidence>
<dbReference type="GO" id="GO:0005524">
    <property type="term" value="F:ATP binding"/>
    <property type="evidence" value="ECO:0007669"/>
    <property type="project" value="UniProtKB-KW"/>
</dbReference>
<dbReference type="CDD" id="cd03251">
    <property type="entry name" value="ABCC_MsbA"/>
    <property type="match status" value="1"/>
</dbReference>
<dbReference type="PROSITE" id="PS50929">
    <property type="entry name" value="ABC_TM1F"/>
    <property type="match status" value="1"/>
</dbReference>
<dbReference type="GO" id="GO:0016887">
    <property type="term" value="F:ATP hydrolysis activity"/>
    <property type="evidence" value="ECO:0007669"/>
    <property type="project" value="InterPro"/>
</dbReference>
<evidence type="ECO:0000256" key="4">
    <source>
        <dbReference type="ARBA" id="ARBA00022692"/>
    </source>
</evidence>
<comment type="subcellular location">
    <subcellularLocation>
        <location evidence="1">Cell membrane</location>
        <topology evidence="1">Multi-pass membrane protein</topology>
    </subcellularLocation>
</comment>
<dbReference type="Pfam" id="PF00005">
    <property type="entry name" value="ABC_tran"/>
    <property type="match status" value="1"/>
</dbReference>
<dbReference type="SUPFAM" id="SSF52540">
    <property type="entry name" value="P-loop containing nucleoside triphosphate hydrolases"/>
    <property type="match status" value="1"/>
</dbReference>
<sequence>MPRQDSDLPSNWQVYRRLLGYLKPFWGAFALAVVGNALYAVASTGMAAAMEFVIQAIENPTAANRLLVPALIVAVFAVRGVGFFLGTYFISKVGRNIVNLMRTQIFDHLMHLPCRYFDSSSSGHLVSRITYNVEQVTGAATNAVTIMLREGLTVIGLLSYMVYVNWKLTLIFLVLAPVIGGLVSYVSKRFRRLSQKIQSSMGDVTHVAGEAIAGYRVVRVFGGSDYESQRFRKVSHNNLRQSMKMAMTKAISTPVVQILIAFSIALLVWIALAPEVQAGMTTGEFVAFITAATTLAKPIRQLTSVQEQVQKGIAASHDVFLSLDVAVETDTGTHAPERVLGEIEFDQVCFRYQDTLDNVLKDVSFRVEPNSTIAFVGRSGSGKSTLVSLLPRFYEYSSGEIRLDGIPLKSYQLRALRDQIALVNQDVVLFNDTVANNIAYGGLRGVSREDIREAARKAHALEFIDRLPQGLDTEIGDNGIMLSGGQRQRLAIARALLKDAPILILDEATSALDTESERYIQQALEAVMQGRTTLVIAHRLSTVENADQIIVMDDGRVVEAGTHEELIVKKGNYAQLHSMQFSE</sequence>
<evidence type="ECO:0000256" key="7">
    <source>
        <dbReference type="ARBA" id="ARBA00022967"/>
    </source>
</evidence>
<dbReference type="CDD" id="cd18552">
    <property type="entry name" value="ABC_6TM_MsbA_like"/>
    <property type="match status" value="1"/>
</dbReference>
<dbReference type="Proteomes" id="UP000298049">
    <property type="component" value="Chromosome"/>
</dbReference>
<reference evidence="14 15" key="1">
    <citation type="submission" date="2018-07" db="EMBL/GenBank/DDBJ databases">
        <title>Marsedoiliclastica nanhaica gen. nov. sp. nov., a novel marine hydrocarbonoclastic bacterium isolated from an in-situ enriched hydrocarbon-degrading consortium in deep-sea sediment.</title>
        <authorList>
            <person name="Dong C."/>
            <person name="Ma T."/>
            <person name="Liu R."/>
            <person name="Shao Z."/>
        </authorList>
    </citation>
    <scope>NUCLEOTIDE SEQUENCE [LARGE SCALE GENOMIC DNA]</scope>
    <source>
        <strain evidence="15">soil36-7</strain>
    </source>
</reference>
<dbReference type="InterPro" id="IPR027417">
    <property type="entry name" value="P-loop_NTPase"/>
</dbReference>
<feature type="transmembrane region" description="Helical" evidence="11">
    <location>
        <begin position="25"/>
        <end position="54"/>
    </location>
</feature>
<keyword evidence="9" id="KW-0445">Lipid transport</keyword>
<feature type="domain" description="ABC transporter" evidence="12">
    <location>
        <begin position="343"/>
        <end position="579"/>
    </location>
</feature>
<feature type="transmembrane region" description="Helical" evidence="11">
    <location>
        <begin position="166"/>
        <end position="186"/>
    </location>
</feature>
<evidence type="ECO:0000313" key="15">
    <source>
        <dbReference type="Proteomes" id="UP000298049"/>
    </source>
</evidence>
<dbReference type="AlphaFoldDB" id="A0A4P7XIG4"/>
<dbReference type="Gene3D" id="3.40.50.300">
    <property type="entry name" value="P-loop containing nucleotide triphosphate hydrolases"/>
    <property type="match status" value="1"/>
</dbReference>
<dbReference type="GO" id="GO:0005886">
    <property type="term" value="C:plasma membrane"/>
    <property type="evidence" value="ECO:0007669"/>
    <property type="project" value="UniProtKB-SubCell"/>
</dbReference>
<keyword evidence="10 11" id="KW-0472">Membrane</keyword>
<dbReference type="InterPro" id="IPR003593">
    <property type="entry name" value="AAA+_ATPase"/>
</dbReference>
<dbReference type="RefSeq" id="WP_136549035.1">
    <property type="nucleotide sequence ID" value="NZ_CP031093.1"/>
</dbReference>
<proteinExistence type="predicted"/>
<organism evidence="14 15">
    <name type="scientific">Hydrocarboniclastica marina</name>
    <dbReference type="NCBI Taxonomy" id="2259620"/>
    <lineage>
        <taxon>Bacteria</taxon>
        <taxon>Pseudomonadati</taxon>
        <taxon>Pseudomonadota</taxon>
        <taxon>Gammaproteobacteria</taxon>
        <taxon>Alteromonadales</taxon>
        <taxon>Alteromonadaceae</taxon>
        <taxon>Hydrocarboniclastica</taxon>
    </lineage>
</organism>
<dbReference type="InterPro" id="IPR017871">
    <property type="entry name" value="ABC_transporter-like_CS"/>
</dbReference>
<dbReference type="SMART" id="SM00382">
    <property type="entry name" value="AAA"/>
    <property type="match status" value="1"/>
</dbReference>
<evidence type="ECO:0000259" key="12">
    <source>
        <dbReference type="PROSITE" id="PS50893"/>
    </source>
</evidence>
<evidence type="ECO:0000256" key="6">
    <source>
        <dbReference type="ARBA" id="ARBA00022840"/>
    </source>
</evidence>